<protein>
    <submittedName>
        <fullName evidence="1">Uncharacterized protein</fullName>
    </submittedName>
</protein>
<gene>
    <name evidence="1" type="ORF">SERLA73DRAFT_185340</name>
</gene>
<evidence type="ECO:0000313" key="2">
    <source>
        <dbReference type="Proteomes" id="UP000008063"/>
    </source>
</evidence>
<dbReference type="Proteomes" id="UP000008063">
    <property type="component" value="Unassembled WGS sequence"/>
</dbReference>
<keyword evidence="2" id="KW-1185">Reference proteome</keyword>
<evidence type="ECO:0000313" key="1">
    <source>
        <dbReference type="EMBL" id="EGN97062.1"/>
    </source>
</evidence>
<accession>F8Q4K7</accession>
<organism evidence="2">
    <name type="scientific">Serpula lacrymans var. lacrymans (strain S7.3)</name>
    <name type="common">Dry rot fungus</name>
    <dbReference type="NCBI Taxonomy" id="936435"/>
    <lineage>
        <taxon>Eukaryota</taxon>
        <taxon>Fungi</taxon>
        <taxon>Dikarya</taxon>
        <taxon>Basidiomycota</taxon>
        <taxon>Agaricomycotina</taxon>
        <taxon>Agaricomycetes</taxon>
        <taxon>Agaricomycetidae</taxon>
        <taxon>Boletales</taxon>
        <taxon>Coniophorineae</taxon>
        <taxon>Serpulaceae</taxon>
        <taxon>Serpula</taxon>
    </lineage>
</organism>
<dbReference type="HOGENOM" id="CLU_2832735_0_0_1"/>
<name>F8Q4K7_SERL3</name>
<reference evidence="2" key="1">
    <citation type="journal article" date="2011" name="Science">
        <title>The plant cell wall-decomposing machinery underlies the functional diversity of forest fungi.</title>
        <authorList>
            <person name="Eastwood D.C."/>
            <person name="Floudas D."/>
            <person name="Binder M."/>
            <person name="Majcherczyk A."/>
            <person name="Schneider P."/>
            <person name="Aerts A."/>
            <person name="Asiegbu F.O."/>
            <person name="Baker S.E."/>
            <person name="Barry K."/>
            <person name="Bendiksby M."/>
            <person name="Blumentritt M."/>
            <person name="Coutinho P.M."/>
            <person name="Cullen D."/>
            <person name="de Vries R.P."/>
            <person name="Gathman A."/>
            <person name="Goodell B."/>
            <person name="Henrissat B."/>
            <person name="Ihrmark K."/>
            <person name="Kauserud H."/>
            <person name="Kohler A."/>
            <person name="LaButti K."/>
            <person name="Lapidus A."/>
            <person name="Lavin J.L."/>
            <person name="Lee Y.-H."/>
            <person name="Lindquist E."/>
            <person name="Lilly W."/>
            <person name="Lucas S."/>
            <person name="Morin E."/>
            <person name="Murat C."/>
            <person name="Oguiza J.A."/>
            <person name="Park J."/>
            <person name="Pisabarro A.G."/>
            <person name="Riley R."/>
            <person name="Rosling A."/>
            <person name="Salamov A."/>
            <person name="Schmidt O."/>
            <person name="Schmutz J."/>
            <person name="Skrede I."/>
            <person name="Stenlid J."/>
            <person name="Wiebenga A."/>
            <person name="Xie X."/>
            <person name="Kuees U."/>
            <person name="Hibbett D.S."/>
            <person name="Hoffmeister D."/>
            <person name="Hoegberg N."/>
            <person name="Martin F."/>
            <person name="Grigoriev I.V."/>
            <person name="Watkinson S.C."/>
        </authorList>
    </citation>
    <scope>NUCLEOTIDE SEQUENCE [LARGE SCALE GENOMIC DNA]</scope>
    <source>
        <strain evidence="2">strain S7.3</strain>
    </source>
</reference>
<dbReference type="EMBL" id="GL945483">
    <property type="protein sequence ID" value="EGN97062.1"/>
    <property type="molecule type" value="Genomic_DNA"/>
</dbReference>
<sequence>MVLQFAEYERRLQNSSIPNTSVMIPQRPLVSQIKMAGPLSWRGGRERLTKRTGFRDQIIKNTDGCQ</sequence>
<dbReference type="AlphaFoldDB" id="F8Q4K7"/>
<proteinExistence type="predicted"/>
<dbReference type="InParanoid" id="F8Q4K7"/>